<keyword evidence="2" id="KW-0378">Hydrolase</keyword>
<dbReference type="PATRIC" id="fig|576784.4.peg.99"/>
<keyword evidence="2" id="KW-0347">Helicase</keyword>
<accession>A0A060ZJD6</accession>
<reference evidence="2" key="1">
    <citation type="submission" date="2014-05" db="EMBL/GenBank/DDBJ databases">
        <authorList>
            <person name="Horn Fabian"/>
        </authorList>
    </citation>
    <scope>NUCLEOTIDE SEQUENCE</scope>
</reference>
<protein>
    <submittedName>
        <fullName evidence="2">Superfamily I DNA and RNA helicase-like protein</fullName>
    </submittedName>
</protein>
<proteinExistence type="predicted"/>
<keyword evidence="2" id="KW-0067">ATP-binding</keyword>
<keyword evidence="2" id="KW-0547">Nucleotide-binding</keyword>
<gene>
    <name evidence="3" type="ORF">J2Z30_009617</name>
    <name evidence="2" type="ORF">SIRAN227</name>
</gene>
<feature type="region of interest" description="Disordered" evidence="1">
    <location>
        <begin position="58"/>
        <end position="82"/>
    </location>
</feature>
<dbReference type="HOGENOM" id="CLU_2556849_0_0_11"/>
<dbReference type="RefSeq" id="WP_044566460.1">
    <property type="nucleotide sequence ID" value="NZ_BAABDR010000070.1"/>
</dbReference>
<sequence length="82" mass="8826">MASGLAHNRAREVFKEHLIGTVASTLERGTAEALAHIDTEITEAPASTSMPPPRPTCGLSASMARLPPTRPRCSMRTRFNVP</sequence>
<dbReference type="EMBL" id="JAGGLR010000043">
    <property type="protein sequence ID" value="MBP2068536.1"/>
    <property type="molecule type" value="Genomic_DNA"/>
</dbReference>
<evidence type="ECO:0000313" key="4">
    <source>
        <dbReference type="Proteomes" id="UP000756710"/>
    </source>
</evidence>
<evidence type="ECO:0000313" key="3">
    <source>
        <dbReference type="EMBL" id="MBP2068536.1"/>
    </source>
</evidence>
<name>A0A060ZJD6_9ACTN</name>
<organism evidence="2">
    <name type="scientific">Streptomyces iranensis</name>
    <dbReference type="NCBI Taxonomy" id="576784"/>
    <lineage>
        <taxon>Bacteria</taxon>
        <taxon>Bacillati</taxon>
        <taxon>Actinomycetota</taxon>
        <taxon>Actinomycetes</taxon>
        <taxon>Kitasatosporales</taxon>
        <taxon>Streptomycetaceae</taxon>
        <taxon>Streptomyces</taxon>
        <taxon>Streptomyces violaceusniger group</taxon>
    </lineage>
</organism>
<evidence type="ECO:0000256" key="1">
    <source>
        <dbReference type="SAM" id="MobiDB-lite"/>
    </source>
</evidence>
<dbReference type="Proteomes" id="UP000756710">
    <property type="component" value="Unassembled WGS sequence"/>
</dbReference>
<keyword evidence="4" id="KW-1185">Reference proteome</keyword>
<dbReference type="GeneID" id="32465474"/>
<reference evidence="3 4" key="2">
    <citation type="submission" date="2021-03" db="EMBL/GenBank/DDBJ databases">
        <title>Genomic Encyclopedia of Type Strains, Phase IV (KMG-IV): sequencing the most valuable type-strain genomes for metagenomic binning, comparative biology and taxonomic classification.</title>
        <authorList>
            <person name="Goeker M."/>
        </authorList>
    </citation>
    <scope>NUCLEOTIDE SEQUENCE [LARGE SCALE GENOMIC DNA]</scope>
    <source>
        <strain evidence="3 4">DSM 41954</strain>
    </source>
</reference>
<dbReference type="GO" id="GO:0004386">
    <property type="term" value="F:helicase activity"/>
    <property type="evidence" value="ECO:0007669"/>
    <property type="project" value="UniProtKB-KW"/>
</dbReference>
<dbReference type="AlphaFoldDB" id="A0A060ZJD6"/>
<evidence type="ECO:0000313" key="2">
    <source>
        <dbReference type="EMBL" id="CDR01255.1"/>
    </source>
</evidence>
<dbReference type="EMBL" id="LK022848">
    <property type="protein sequence ID" value="CDR01255.1"/>
    <property type="molecule type" value="Genomic_DNA"/>
</dbReference>